<accession>A0A1J4JFK7</accession>
<dbReference type="VEuPathDB" id="TrichDB:TRFO_37406"/>
<dbReference type="Proteomes" id="UP000179807">
    <property type="component" value="Unassembled WGS sequence"/>
</dbReference>
<gene>
    <name evidence="1" type="ORF">TRFO_37406</name>
</gene>
<organism evidence="1 2">
    <name type="scientific">Tritrichomonas foetus</name>
    <dbReference type="NCBI Taxonomy" id="1144522"/>
    <lineage>
        <taxon>Eukaryota</taxon>
        <taxon>Metamonada</taxon>
        <taxon>Parabasalia</taxon>
        <taxon>Tritrichomonadida</taxon>
        <taxon>Tritrichomonadidae</taxon>
        <taxon>Tritrichomonas</taxon>
    </lineage>
</organism>
<dbReference type="GeneID" id="94846111"/>
<comment type="caution">
    <text evidence="1">The sequence shown here is derived from an EMBL/GenBank/DDBJ whole genome shotgun (WGS) entry which is preliminary data.</text>
</comment>
<protein>
    <recommendedName>
        <fullName evidence="3">Ubiquitin-like domain-containing protein</fullName>
    </recommendedName>
</protein>
<reference evidence="1" key="1">
    <citation type="submission" date="2016-10" db="EMBL/GenBank/DDBJ databases">
        <authorList>
            <person name="Benchimol M."/>
            <person name="Almeida L.G."/>
            <person name="Vasconcelos A.T."/>
            <person name="Perreira-Neves A."/>
            <person name="Rosa I.A."/>
            <person name="Tasca T."/>
            <person name="Bogo M.R."/>
            <person name="de Souza W."/>
        </authorList>
    </citation>
    <scope>NUCLEOTIDE SEQUENCE [LARGE SCALE GENOMIC DNA]</scope>
    <source>
        <strain evidence="1">K</strain>
    </source>
</reference>
<evidence type="ECO:0000313" key="1">
    <source>
        <dbReference type="EMBL" id="OHS96427.1"/>
    </source>
</evidence>
<evidence type="ECO:0000313" key="2">
    <source>
        <dbReference type="Proteomes" id="UP000179807"/>
    </source>
</evidence>
<proteinExistence type="predicted"/>
<sequence>MITLTLHAIDTSASFTVTVNKLSSLNVLECYFPKQRKYSMFYHNNYLLPSFSFEFYEIKDGDTLYIIQTPQKLKPAIMKKPTIPKIPSDITSEVCRLHDVFFSRAEGNKIGNQRVTNRFKKLLENDFHETCHHEATIICNSDRPSTTMLPFSWKVAHL</sequence>
<dbReference type="EMBL" id="MLAK01001177">
    <property type="protein sequence ID" value="OHS96427.1"/>
    <property type="molecule type" value="Genomic_DNA"/>
</dbReference>
<dbReference type="RefSeq" id="XP_068349564.1">
    <property type="nucleotide sequence ID" value="XM_068511407.1"/>
</dbReference>
<name>A0A1J4JFK7_9EUKA</name>
<keyword evidence="2" id="KW-1185">Reference proteome</keyword>
<evidence type="ECO:0008006" key="3">
    <source>
        <dbReference type="Google" id="ProtNLM"/>
    </source>
</evidence>
<dbReference type="AlphaFoldDB" id="A0A1J4JFK7"/>